<evidence type="ECO:0000256" key="16">
    <source>
        <dbReference type="PROSITE-ProRule" id="PRU10141"/>
    </source>
</evidence>
<dbReference type="PANTHER" id="PTHR24056">
    <property type="entry name" value="CELL DIVISION PROTEIN KINASE"/>
    <property type="match status" value="1"/>
</dbReference>
<evidence type="ECO:0000256" key="7">
    <source>
        <dbReference type="ARBA" id="ARBA00022723"/>
    </source>
</evidence>
<evidence type="ECO:0000256" key="17">
    <source>
        <dbReference type="RuleBase" id="RU000304"/>
    </source>
</evidence>
<keyword evidence="8 16" id="KW-0547">Nucleotide-binding</keyword>
<evidence type="ECO:0000256" key="18">
    <source>
        <dbReference type="SAM" id="MobiDB-lite"/>
    </source>
</evidence>
<dbReference type="Gene3D" id="3.30.200.20">
    <property type="entry name" value="Phosphorylase Kinase, domain 1"/>
    <property type="match status" value="1"/>
</dbReference>
<keyword evidence="11" id="KW-0539">Nucleus</keyword>
<sequence>MEDKYKLNGIIGEGSYGVVYQAYHTETSKYAAIKEYKKPKRGSDVGIMLSTIREIKLLKELNHEHIVKIEDIFCDTNERKLFIAFEYAEHDLIDILDFYKKQKMLMPEIIVKSLMWQILNGIHYLHTNWIIHRDLKPANILIKNTSEERGIAKIADFGLARIFQDPSKSLGKDGDVVTLWYRAPELLLGAQHYTPAIDMWSVGCIFAELIQNRELFHGIPAKNGGFEEDQIRKIINILGIPSTKWPECVKLPYYRHISQWEPQSNQMNLAQELRIESGTTKYNLISRMLKYDPKERITALDALKHTYFNEPPLPSPYAFSENEFEYPKRPLKRIHKLPQQILSNQQQQNPSNPSNPPIVPIDQNIPRISIPKNQNRNQNQYQNQNQNQIKIKIKINIKIKIKIKIKI</sequence>
<keyword evidence="9 20" id="KW-0418">Kinase</keyword>
<evidence type="ECO:0000256" key="15">
    <source>
        <dbReference type="ARBA" id="ARBA00049280"/>
    </source>
</evidence>
<comment type="caution">
    <text evidence="20">The sequence shown here is derived from an EMBL/GenBank/DDBJ whole genome shotgun (WGS) entry which is preliminary data.</text>
</comment>
<evidence type="ECO:0000256" key="2">
    <source>
        <dbReference type="ARBA" id="ARBA00006485"/>
    </source>
</evidence>
<dbReference type="InterPro" id="IPR011009">
    <property type="entry name" value="Kinase-like_dom_sf"/>
</dbReference>
<evidence type="ECO:0000259" key="19">
    <source>
        <dbReference type="PROSITE" id="PS50011"/>
    </source>
</evidence>
<evidence type="ECO:0000256" key="9">
    <source>
        <dbReference type="ARBA" id="ARBA00022777"/>
    </source>
</evidence>
<dbReference type="InterPro" id="IPR050108">
    <property type="entry name" value="CDK"/>
</dbReference>
<dbReference type="SUPFAM" id="SSF56112">
    <property type="entry name" value="Protein kinase-like (PK-like)"/>
    <property type="match status" value="1"/>
</dbReference>
<dbReference type="SMART" id="SM00220">
    <property type="entry name" value="S_TKc"/>
    <property type="match status" value="1"/>
</dbReference>
<feature type="domain" description="Protein kinase" evidence="19">
    <location>
        <begin position="5"/>
        <end position="308"/>
    </location>
</feature>
<dbReference type="PROSITE" id="PS00108">
    <property type="entry name" value="PROTEIN_KINASE_ST"/>
    <property type="match status" value="1"/>
</dbReference>
<dbReference type="EC" id="2.7.11.22" evidence="4"/>
<dbReference type="EMBL" id="JAPDFW010000054">
    <property type="protein sequence ID" value="KAJ5078339.1"/>
    <property type="molecule type" value="Genomic_DNA"/>
</dbReference>
<dbReference type="PROSITE" id="PS50011">
    <property type="entry name" value="PROTEIN_KINASE_DOM"/>
    <property type="match status" value="1"/>
</dbReference>
<evidence type="ECO:0000256" key="8">
    <source>
        <dbReference type="ARBA" id="ARBA00022741"/>
    </source>
</evidence>
<keyword evidence="5 17" id="KW-0723">Serine/threonine-protein kinase</keyword>
<dbReference type="Gene3D" id="1.10.510.10">
    <property type="entry name" value="Transferase(Phosphotransferase) domain 1"/>
    <property type="match status" value="1"/>
</dbReference>
<evidence type="ECO:0000256" key="13">
    <source>
        <dbReference type="ARBA" id="ARBA00047811"/>
    </source>
</evidence>
<evidence type="ECO:0000256" key="11">
    <source>
        <dbReference type="ARBA" id="ARBA00023242"/>
    </source>
</evidence>
<dbReference type="GO" id="GO:0008353">
    <property type="term" value="F:RNA polymerase II CTD heptapeptide repeat kinase activity"/>
    <property type="evidence" value="ECO:0007669"/>
    <property type="project" value="UniProtKB-EC"/>
</dbReference>
<keyword evidence="6" id="KW-0808">Transferase</keyword>
<comment type="catalytic activity">
    <reaction evidence="14">
        <text>L-seryl-[protein] + ATP = O-phospho-L-seryl-[protein] + ADP + H(+)</text>
        <dbReference type="Rhea" id="RHEA:17989"/>
        <dbReference type="Rhea" id="RHEA-COMP:9863"/>
        <dbReference type="Rhea" id="RHEA-COMP:11604"/>
        <dbReference type="ChEBI" id="CHEBI:15378"/>
        <dbReference type="ChEBI" id="CHEBI:29999"/>
        <dbReference type="ChEBI" id="CHEBI:30616"/>
        <dbReference type="ChEBI" id="CHEBI:83421"/>
        <dbReference type="ChEBI" id="CHEBI:456216"/>
        <dbReference type="EC" id="2.7.11.22"/>
    </reaction>
</comment>
<evidence type="ECO:0000256" key="5">
    <source>
        <dbReference type="ARBA" id="ARBA00022527"/>
    </source>
</evidence>
<dbReference type="PROSITE" id="PS00107">
    <property type="entry name" value="PROTEIN_KINASE_ATP"/>
    <property type="match status" value="1"/>
</dbReference>
<evidence type="ECO:0000256" key="12">
    <source>
        <dbReference type="ARBA" id="ARBA00041823"/>
    </source>
</evidence>
<evidence type="ECO:0000256" key="1">
    <source>
        <dbReference type="ARBA" id="ARBA00004123"/>
    </source>
</evidence>
<comment type="similarity">
    <text evidence="2">Belongs to the protein kinase superfamily. CMGC Ser/Thr protein kinase family. CDC2/CDKX subfamily.</text>
</comment>
<dbReference type="GO" id="GO:0046872">
    <property type="term" value="F:metal ion binding"/>
    <property type="evidence" value="ECO:0007669"/>
    <property type="project" value="UniProtKB-KW"/>
</dbReference>
<dbReference type="FunFam" id="1.10.510.10:FF:000408">
    <property type="entry name" value="Serine/threonine-protein kinase SSN3"/>
    <property type="match status" value="1"/>
</dbReference>
<dbReference type="PANTHER" id="PTHR24056:SF495">
    <property type="entry name" value="CYCLIN-DEPENDENT KINASE 8-RELATED"/>
    <property type="match status" value="1"/>
</dbReference>
<dbReference type="EC" id="2.7.11.23" evidence="3"/>
<feature type="region of interest" description="Disordered" evidence="18">
    <location>
        <begin position="343"/>
        <end position="364"/>
    </location>
</feature>
<evidence type="ECO:0000313" key="20">
    <source>
        <dbReference type="EMBL" id="KAJ5078339.1"/>
    </source>
</evidence>
<name>A0A9Q0RFP4_ANAIG</name>
<accession>A0A9Q0RFP4</accession>
<reference evidence="20" key="1">
    <citation type="submission" date="2022-10" db="EMBL/GenBank/DDBJ databases">
        <title>Novel sulphate-reducing endosymbionts in the free-living metamonad Anaeramoeba.</title>
        <authorList>
            <person name="Jerlstrom-Hultqvist J."/>
            <person name="Cepicka I."/>
            <person name="Gallot-Lavallee L."/>
            <person name="Salas-Leiva D."/>
            <person name="Curtis B.A."/>
            <person name="Zahonova K."/>
            <person name="Pipaliya S."/>
            <person name="Dacks J."/>
            <person name="Roger A.J."/>
        </authorList>
    </citation>
    <scope>NUCLEOTIDE SEQUENCE</scope>
    <source>
        <strain evidence="20">BMAN</strain>
    </source>
</reference>
<evidence type="ECO:0000256" key="3">
    <source>
        <dbReference type="ARBA" id="ARBA00012409"/>
    </source>
</evidence>
<comment type="subcellular location">
    <subcellularLocation>
        <location evidence="1">Nucleus</location>
    </subcellularLocation>
</comment>
<dbReference type="GO" id="GO:0004693">
    <property type="term" value="F:cyclin-dependent protein serine/threonine kinase activity"/>
    <property type="evidence" value="ECO:0007669"/>
    <property type="project" value="UniProtKB-EC"/>
</dbReference>
<dbReference type="Proteomes" id="UP001149090">
    <property type="component" value="Unassembled WGS sequence"/>
</dbReference>
<evidence type="ECO:0000256" key="10">
    <source>
        <dbReference type="ARBA" id="ARBA00022840"/>
    </source>
</evidence>
<dbReference type="InterPro" id="IPR008271">
    <property type="entry name" value="Ser/Thr_kinase_AS"/>
</dbReference>
<dbReference type="AlphaFoldDB" id="A0A9Q0RFP4"/>
<comment type="catalytic activity">
    <reaction evidence="15">
        <text>[DNA-directed RNA polymerase] + ATP = phospho-[DNA-directed RNA polymerase] + ADP + H(+)</text>
        <dbReference type="Rhea" id="RHEA:10216"/>
        <dbReference type="Rhea" id="RHEA-COMP:11321"/>
        <dbReference type="Rhea" id="RHEA-COMP:11322"/>
        <dbReference type="ChEBI" id="CHEBI:15378"/>
        <dbReference type="ChEBI" id="CHEBI:30616"/>
        <dbReference type="ChEBI" id="CHEBI:43176"/>
        <dbReference type="ChEBI" id="CHEBI:68546"/>
        <dbReference type="ChEBI" id="CHEBI:456216"/>
        <dbReference type="EC" id="2.7.11.23"/>
    </reaction>
</comment>
<keyword evidence="10 16" id="KW-0067">ATP-binding</keyword>
<dbReference type="GO" id="GO:0005524">
    <property type="term" value="F:ATP binding"/>
    <property type="evidence" value="ECO:0007669"/>
    <property type="project" value="UniProtKB-UniRule"/>
</dbReference>
<dbReference type="Pfam" id="PF00069">
    <property type="entry name" value="Pkinase"/>
    <property type="match status" value="1"/>
</dbReference>
<dbReference type="OrthoDB" id="6284126at2759"/>
<gene>
    <name evidence="20" type="ORF">M0811_05127</name>
</gene>
<evidence type="ECO:0000256" key="14">
    <source>
        <dbReference type="ARBA" id="ARBA00048367"/>
    </source>
</evidence>
<evidence type="ECO:0000313" key="21">
    <source>
        <dbReference type="Proteomes" id="UP001149090"/>
    </source>
</evidence>
<comment type="catalytic activity">
    <reaction evidence="13">
        <text>L-threonyl-[protein] + ATP = O-phospho-L-threonyl-[protein] + ADP + H(+)</text>
        <dbReference type="Rhea" id="RHEA:46608"/>
        <dbReference type="Rhea" id="RHEA-COMP:11060"/>
        <dbReference type="Rhea" id="RHEA-COMP:11605"/>
        <dbReference type="ChEBI" id="CHEBI:15378"/>
        <dbReference type="ChEBI" id="CHEBI:30013"/>
        <dbReference type="ChEBI" id="CHEBI:30616"/>
        <dbReference type="ChEBI" id="CHEBI:61977"/>
        <dbReference type="ChEBI" id="CHEBI:456216"/>
        <dbReference type="EC" id="2.7.11.22"/>
    </reaction>
</comment>
<keyword evidence="21" id="KW-1185">Reference proteome</keyword>
<dbReference type="InterPro" id="IPR017441">
    <property type="entry name" value="Protein_kinase_ATP_BS"/>
</dbReference>
<protein>
    <recommendedName>
        <fullName evidence="12">Cyclin-dependent kinase 8</fullName>
        <ecNumber evidence="4">2.7.11.22</ecNumber>
        <ecNumber evidence="3">2.7.11.23</ecNumber>
    </recommendedName>
</protein>
<feature type="binding site" evidence="16">
    <location>
        <position position="34"/>
    </location>
    <ligand>
        <name>ATP</name>
        <dbReference type="ChEBI" id="CHEBI:30616"/>
    </ligand>
</feature>
<dbReference type="InterPro" id="IPR000719">
    <property type="entry name" value="Prot_kinase_dom"/>
</dbReference>
<proteinExistence type="inferred from homology"/>
<organism evidence="20 21">
    <name type="scientific">Anaeramoeba ignava</name>
    <name type="common">Anaerobic marine amoeba</name>
    <dbReference type="NCBI Taxonomy" id="1746090"/>
    <lineage>
        <taxon>Eukaryota</taxon>
        <taxon>Metamonada</taxon>
        <taxon>Anaeramoebidae</taxon>
        <taxon>Anaeramoeba</taxon>
    </lineage>
</organism>
<feature type="compositionally biased region" description="Low complexity" evidence="18">
    <location>
        <begin position="343"/>
        <end position="352"/>
    </location>
</feature>
<evidence type="ECO:0000256" key="6">
    <source>
        <dbReference type="ARBA" id="ARBA00022679"/>
    </source>
</evidence>
<dbReference type="OMA" id="SEMPRMD"/>
<keyword evidence="7" id="KW-0479">Metal-binding</keyword>
<dbReference type="GO" id="GO:0016592">
    <property type="term" value="C:mediator complex"/>
    <property type="evidence" value="ECO:0007669"/>
    <property type="project" value="TreeGrafter"/>
</dbReference>
<evidence type="ECO:0000256" key="4">
    <source>
        <dbReference type="ARBA" id="ARBA00012425"/>
    </source>
</evidence>